<evidence type="ECO:0000313" key="2">
    <source>
        <dbReference type="EMBL" id="EFJ20203.1"/>
    </source>
</evidence>
<keyword evidence="1" id="KW-0472">Membrane</keyword>
<dbReference type="OrthoDB" id="1919377at2759"/>
<feature type="transmembrane region" description="Helical" evidence="1">
    <location>
        <begin position="38"/>
        <end position="62"/>
    </location>
</feature>
<dbReference type="Proteomes" id="UP000001514">
    <property type="component" value="Unassembled WGS sequence"/>
</dbReference>
<dbReference type="InParanoid" id="D8S5N0"/>
<name>D8S5N0_SELML</name>
<sequence>RALLCPLVFLNFFLYMILLGIAGAKLNDSFERGFVPGGNGITVTLVIFALIAGVVGVASSLAGMHHLAAWRTDSFAAAGAAGLIAWLLTLLSFGIACKHIRRGRIYSKSVRALESIAIILAGTQLFYLLMLHTGIFSRRLG</sequence>
<dbReference type="KEGG" id="smo:SELMODRAFT_37585"/>
<feature type="non-terminal residue" evidence="2">
    <location>
        <position position="1"/>
    </location>
</feature>
<dbReference type="HOGENOM" id="CLU_098831_1_0_1"/>
<keyword evidence="3" id="KW-1185">Reference proteome</keyword>
<evidence type="ECO:0000256" key="1">
    <source>
        <dbReference type="SAM" id="Phobius"/>
    </source>
</evidence>
<gene>
    <name evidence="2" type="ORF">SELMODRAFT_37585</name>
</gene>
<dbReference type="OMA" id="EINIGHR"/>
<feature type="transmembrane region" description="Helical" evidence="1">
    <location>
        <begin position="74"/>
        <end position="95"/>
    </location>
</feature>
<dbReference type="AlphaFoldDB" id="D8S5N0"/>
<organism evidence="3">
    <name type="scientific">Selaginella moellendorffii</name>
    <name type="common">Spikemoss</name>
    <dbReference type="NCBI Taxonomy" id="88036"/>
    <lineage>
        <taxon>Eukaryota</taxon>
        <taxon>Viridiplantae</taxon>
        <taxon>Streptophyta</taxon>
        <taxon>Embryophyta</taxon>
        <taxon>Tracheophyta</taxon>
        <taxon>Lycopodiopsida</taxon>
        <taxon>Selaginellales</taxon>
        <taxon>Selaginellaceae</taxon>
        <taxon>Selaginella</taxon>
    </lineage>
</organism>
<dbReference type="InterPro" id="IPR008390">
    <property type="entry name" value="AWPM-19"/>
</dbReference>
<protein>
    <submittedName>
        <fullName evidence="2">Uncharacterized protein</fullName>
    </submittedName>
</protein>
<dbReference type="EMBL" id="GL377603">
    <property type="protein sequence ID" value="EFJ20203.1"/>
    <property type="molecule type" value="Genomic_DNA"/>
</dbReference>
<dbReference type="eggNOG" id="ENOG502RXK5">
    <property type="taxonomic scope" value="Eukaryota"/>
</dbReference>
<accession>D8S5N0</accession>
<keyword evidence="1" id="KW-0812">Transmembrane</keyword>
<dbReference type="Gramene" id="EFJ20203">
    <property type="protein sequence ID" value="EFJ20203"/>
    <property type="gene ID" value="SELMODRAFT_37585"/>
</dbReference>
<dbReference type="PANTHER" id="PTHR33294">
    <property type="entry name" value="AWPM-19-LIKE FAMILY PROTEIN"/>
    <property type="match status" value="1"/>
</dbReference>
<proteinExistence type="predicted"/>
<dbReference type="PANTHER" id="PTHR33294:SF5">
    <property type="entry name" value="AWPM-19-LIKE FAMILY PROTEIN"/>
    <property type="match status" value="1"/>
</dbReference>
<feature type="transmembrane region" description="Helical" evidence="1">
    <location>
        <begin position="6"/>
        <end position="26"/>
    </location>
</feature>
<evidence type="ECO:0000313" key="3">
    <source>
        <dbReference type="Proteomes" id="UP000001514"/>
    </source>
</evidence>
<reference evidence="2 3" key="1">
    <citation type="journal article" date="2011" name="Science">
        <title>The Selaginella genome identifies genetic changes associated with the evolution of vascular plants.</title>
        <authorList>
            <person name="Banks J.A."/>
            <person name="Nishiyama T."/>
            <person name="Hasebe M."/>
            <person name="Bowman J.L."/>
            <person name="Gribskov M."/>
            <person name="dePamphilis C."/>
            <person name="Albert V.A."/>
            <person name="Aono N."/>
            <person name="Aoyama T."/>
            <person name="Ambrose B.A."/>
            <person name="Ashton N.W."/>
            <person name="Axtell M.J."/>
            <person name="Barker E."/>
            <person name="Barker M.S."/>
            <person name="Bennetzen J.L."/>
            <person name="Bonawitz N.D."/>
            <person name="Chapple C."/>
            <person name="Cheng C."/>
            <person name="Correa L.G."/>
            <person name="Dacre M."/>
            <person name="DeBarry J."/>
            <person name="Dreyer I."/>
            <person name="Elias M."/>
            <person name="Engstrom E.M."/>
            <person name="Estelle M."/>
            <person name="Feng L."/>
            <person name="Finet C."/>
            <person name="Floyd S.K."/>
            <person name="Frommer W.B."/>
            <person name="Fujita T."/>
            <person name="Gramzow L."/>
            <person name="Gutensohn M."/>
            <person name="Harholt J."/>
            <person name="Hattori M."/>
            <person name="Heyl A."/>
            <person name="Hirai T."/>
            <person name="Hiwatashi Y."/>
            <person name="Ishikawa M."/>
            <person name="Iwata M."/>
            <person name="Karol K.G."/>
            <person name="Koehler B."/>
            <person name="Kolukisaoglu U."/>
            <person name="Kubo M."/>
            <person name="Kurata T."/>
            <person name="Lalonde S."/>
            <person name="Li K."/>
            <person name="Li Y."/>
            <person name="Litt A."/>
            <person name="Lyons E."/>
            <person name="Manning G."/>
            <person name="Maruyama T."/>
            <person name="Michael T.P."/>
            <person name="Mikami K."/>
            <person name="Miyazaki S."/>
            <person name="Morinaga S."/>
            <person name="Murata T."/>
            <person name="Mueller-Roeber B."/>
            <person name="Nelson D.R."/>
            <person name="Obara M."/>
            <person name="Oguri Y."/>
            <person name="Olmstead R.G."/>
            <person name="Onodera N."/>
            <person name="Petersen B.L."/>
            <person name="Pils B."/>
            <person name="Prigge M."/>
            <person name="Rensing S.A."/>
            <person name="Riano-Pachon D.M."/>
            <person name="Roberts A.W."/>
            <person name="Sato Y."/>
            <person name="Scheller H.V."/>
            <person name="Schulz B."/>
            <person name="Schulz C."/>
            <person name="Shakirov E.V."/>
            <person name="Shibagaki N."/>
            <person name="Shinohara N."/>
            <person name="Shippen D.E."/>
            <person name="Soerensen I."/>
            <person name="Sotooka R."/>
            <person name="Sugimoto N."/>
            <person name="Sugita M."/>
            <person name="Sumikawa N."/>
            <person name="Tanurdzic M."/>
            <person name="Theissen G."/>
            <person name="Ulvskov P."/>
            <person name="Wakazuki S."/>
            <person name="Weng J.K."/>
            <person name="Willats W.W."/>
            <person name="Wipf D."/>
            <person name="Wolf P.G."/>
            <person name="Yang L."/>
            <person name="Zimmer A.D."/>
            <person name="Zhu Q."/>
            <person name="Mitros T."/>
            <person name="Hellsten U."/>
            <person name="Loque D."/>
            <person name="Otillar R."/>
            <person name="Salamov A."/>
            <person name="Schmutz J."/>
            <person name="Shapiro H."/>
            <person name="Lindquist E."/>
            <person name="Lucas S."/>
            <person name="Rokhsar D."/>
            <person name="Grigoriev I.V."/>
        </authorList>
    </citation>
    <scope>NUCLEOTIDE SEQUENCE [LARGE SCALE GENOMIC DNA]</scope>
</reference>
<feature type="non-terminal residue" evidence="2">
    <location>
        <position position="141"/>
    </location>
</feature>
<dbReference type="Pfam" id="PF05512">
    <property type="entry name" value="AWPM-19"/>
    <property type="match status" value="1"/>
</dbReference>
<keyword evidence="1" id="KW-1133">Transmembrane helix</keyword>
<feature type="transmembrane region" description="Helical" evidence="1">
    <location>
        <begin position="116"/>
        <end position="136"/>
    </location>
</feature>